<proteinExistence type="predicted"/>
<dbReference type="OrthoDB" id="194468at2759"/>
<dbReference type="Gene3D" id="2.30.40.10">
    <property type="entry name" value="Urease, subunit C, domain 1"/>
    <property type="match status" value="1"/>
</dbReference>
<dbReference type="InterPro" id="IPR032466">
    <property type="entry name" value="Metal_Hydrolase"/>
</dbReference>
<comment type="cofactor">
    <cofactor evidence="1">
        <name>Zn(2+)</name>
        <dbReference type="ChEBI" id="CHEBI:29105"/>
    </cofactor>
</comment>
<accession>A0A8H3FSB2</accession>
<evidence type="ECO:0000313" key="7">
    <source>
        <dbReference type="Proteomes" id="UP000664169"/>
    </source>
</evidence>
<dbReference type="GO" id="GO:0005829">
    <property type="term" value="C:cytosol"/>
    <property type="evidence" value="ECO:0007669"/>
    <property type="project" value="TreeGrafter"/>
</dbReference>
<dbReference type="EMBL" id="CAJPDQ010000026">
    <property type="protein sequence ID" value="CAF9926908.1"/>
    <property type="molecule type" value="Genomic_DNA"/>
</dbReference>
<evidence type="ECO:0000256" key="1">
    <source>
        <dbReference type="ARBA" id="ARBA00001947"/>
    </source>
</evidence>
<evidence type="ECO:0000313" key="6">
    <source>
        <dbReference type="EMBL" id="CAF9926908.1"/>
    </source>
</evidence>
<dbReference type="PANTHER" id="PTHR11271:SF37">
    <property type="entry name" value="FAMILY PROTEIN, PUTATIVE (AFU_ORTHOLOGUE AFUA_4G00460)-RELATED"/>
    <property type="match status" value="1"/>
</dbReference>
<dbReference type="PANTHER" id="PTHR11271">
    <property type="entry name" value="GUANINE DEAMINASE"/>
    <property type="match status" value="1"/>
</dbReference>
<protein>
    <recommendedName>
        <fullName evidence="5">Amidohydrolase-related domain-containing protein</fullName>
    </recommendedName>
</protein>
<evidence type="ECO:0000259" key="5">
    <source>
        <dbReference type="Pfam" id="PF01979"/>
    </source>
</evidence>
<dbReference type="InterPro" id="IPR011059">
    <property type="entry name" value="Metal-dep_hydrolase_composite"/>
</dbReference>
<dbReference type="InterPro" id="IPR051607">
    <property type="entry name" value="Metallo-dep_hydrolases"/>
</dbReference>
<evidence type="ECO:0000256" key="2">
    <source>
        <dbReference type="ARBA" id="ARBA00022723"/>
    </source>
</evidence>
<evidence type="ECO:0000256" key="4">
    <source>
        <dbReference type="ARBA" id="ARBA00022833"/>
    </source>
</evidence>
<feature type="domain" description="Amidohydrolase-related" evidence="5">
    <location>
        <begin position="73"/>
        <end position="145"/>
    </location>
</feature>
<dbReference type="GO" id="GO:0046872">
    <property type="term" value="F:metal ion binding"/>
    <property type="evidence" value="ECO:0007669"/>
    <property type="project" value="UniProtKB-KW"/>
</dbReference>
<dbReference type="AlphaFoldDB" id="A0A8H3FSB2"/>
<sequence>MKARVFLFLGGCTATTILFQNATIIGFNDALQDVEIYRCASLLIENDRVMQLVNNSAIKPPTDALVVDASDKIISPGFVDTHHHLWQTAFKTLASNTTLAEYFQKYGEFGPVEDHFSAEDIYLGQLAGSLEMIHGGTTTVLDHAHGDFSDAAAYGSMNGSLDSGLRTFYAHALHPLRNKYPIEDQIKLFDTWVADPRLRSNGSSEPLVSLGLAYDFFVSPSTYNLSALWNMVQSHNLSIVTCHYLGGPWGYANSPEAVNSIGWLNGSTPIVFAHGSFATQTDFYLLRQTNQYLSITSESEQHYGHGHPWSRLIMDQSALGIDTHFTYSGSMVQQARNWVQSVREQVMVNTILVPEFKVPANSAMSVRQAFSLITRHGGLAFRRDDLGVIKPGAKADIVVFDGTTPNMLGWNDPIAAIVLHSNLGDIEHVLIDGKFVKKDGKLTYPDYKNVQTRFIQSAQRIQNIWLTMDWGSLLGGAINGVLSEVSMLTIATDVDTLRGNGTGY</sequence>
<keyword evidence="2" id="KW-0479">Metal-binding</keyword>
<feature type="domain" description="Amidohydrolase-related" evidence="5">
    <location>
        <begin position="317"/>
        <end position="436"/>
    </location>
</feature>
<evidence type="ECO:0000256" key="3">
    <source>
        <dbReference type="ARBA" id="ARBA00022801"/>
    </source>
</evidence>
<gene>
    <name evidence="6" type="ORF">GOMPHAMPRED_004260</name>
</gene>
<comment type="caution">
    <text evidence="6">The sequence shown here is derived from an EMBL/GenBank/DDBJ whole genome shotgun (WGS) entry which is preliminary data.</text>
</comment>
<keyword evidence="7" id="KW-1185">Reference proteome</keyword>
<dbReference type="SUPFAM" id="SSF51338">
    <property type="entry name" value="Composite domain of metallo-dependent hydrolases"/>
    <property type="match status" value="2"/>
</dbReference>
<dbReference type="SUPFAM" id="SSF51556">
    <property type="entry name" value="Metallo-dependent hydrolases"/>
    <property type="match status" value="1"/>
</dbReference>
<dbReference type="Pfam" id="PF01979">
    <property type="entry name" value="Amidohydro_1"/>
    <property type="match status" value="2"/>
</dbReference>
<keyword evidence="4" id="KW-0862">Zinc</keyword>
<dbReference type="InterPro" id="IPR006680">
    <property type="entry name" value="Amidohydro-rel"/>
</dbReference>
<organism evidence="6 7">
    <name type="scientific">Gomphillus americanus</name>
    <dbReference type="NCBI Taxonomy" id="1940652"/>
    <lineage>
        <taxon>Eukaryota</taxon>
        <taxon>Fungi</taxon>
        <taxon>Dikarya</taxon>
        <taxon>Ascomycota</taxon>
        <taxon>Pezizomycotina</taxon>
        <taxon>Lecanoromycetes</taxon>
        <taxon>OSLEUM clade</taxon>
        <taxon>Ostropomycetidae</taxon>
        <taxon>Ostropales</taxon>
        <taxon>Graphidaceae</taxon>
        <taxon>Gomphilloideae</taxon>
        <taxon>Gomphillus</taxon>
    </lineage>
</organism>
<reference evidence="6" key="1">
    <citation type="submission" date="2021-03" db="EMBL/GenBank/DDBJ databases">
        <authorList>
            <person name="Tagirdzhanova G."/>
        </authorList>
    </citation>
    <scope>NUCLEOTIDE SEQUENCE</scope>
</reference>
<keyword evidence="3" id="KW-0378">Hydrolase</keyword>
<dbReference type="Proteomes" id="UP000664169">
    <property type="component" value="Unassembled WGS sequence"/>
</dbReference>
<dbReference type="Gene3D" id="3.20.20.140">
    <property type="entry name" value="Metal-dependent hydrolases"/>
    <property type="match status" value="1"/>
</dbReference>
<name>A0A8H3FSB2_9LECA</name>
<dbReference type="GO" id="GO:0019239">
    <property type="term" value="F:deaminase activity"/>
    <property type="evidence" value="ECO:0007669"/>
    <property type="project" value="TreeGrafter"/>
</dbReference>